<proteinExistence type="predicted"/>
<dbReference type="EMBL" id="JAINVV010000008">
    <property type="protein sequence ID" value="MBY8824258.1"/>
    <property type="molecule type" value="Genomic_DNA"/>
</dbReference>
<evidence type="ECO:0000313" key="2">
    <source>
        <dbReference type="EMBL" id="MBY8824258.1"/>
    </source>
</evidence>
<dbReference type="Proteomes" id="UP000706039">
    <property type="component" value="Unassembled WGS sequence"/>
</dbReference>
<gene>
    <name evidence="2" type="ORF">K7G82_18275</name>
</gene>
<protein>
    <recommendedName>
        <fullName evidence="4">DNA primase</fullName>
    </recommendedName>
</protein>
<keyword evidence="3" id="KW-1185">Reference proteome</keyword>
<accession>A0ABS7PSD7</accession>
<feature type="compositionally biased region" description="Acidic residues" evidence="1">
    <location>
        <begin position="49"/>
        <end position="70"/>
    </location>
</feature>
<evidence type="ECO:0000313" key="3">
    <source>
        <dbReference type="Proteomes" id="UP000706039"/>
    </source>
</evidence>
<comment type="caution">
    <text evidence="2">The sequence shown here is derived from an EMBL/GenBank/DDBJ whole genome shotgun (WGS) entry which is preliminary data.</text>
</comment>
<evidence type="ECO:0008006" key="4">
    <source>
        <dbReference type="Google" id="ProtNLM"/>
    </source>
</evidence>
<name>A0ABS7PSD7_9SPHN</name>
<reference evidence="2 3" key="1">
    <citation type="submission" date="2021-08" db="EMBL/GenBank/DDBJ databases">
        <authorList>
            <person name="Tuo L."/>
        </authorList>
    </citation>
    <scope>NUCLEOTIDE SEQUENCE [LARGE SCALE GENOMIC DNA]</scope>
    <source>
        <strain evidence="2 3">JCM 31229</strain>
    </source>
</reference>
<sequence length="76" mass="8079">MGAGPEDDFADDGYDDSQRAEILEAESLGPRGARGVVQTDIVPDLGGGDADDDEIEDDADRIDHIEDTDEPFTRGG</sequence>
<organism evidence="2 3">
    <name type="scientific">Sphingomonas colocasiae</name>
    <dbReference type="NCBI Taxonomy" id="1848973"/>
    <lineage>
        <taxon>Bacteria</taxon>
        <taxon>Pseudomonadati</taxon>
        <taxon>Pseudomonadota</taxon>
        <taxon>Alphaproteobacteria</taxon>
        <taxon>Sphingomonadales</taxon>
        <taxon>Sphingomonadaceae</taxon>
        <taxon>Sphingomonas</taxon>
    </lineage>
</organism>
<evidence type="ECO:0000256" key="1">
    <source>
        <dbReference type="SAM" id="MobiDB-lite"/>
    </source>
</evidence>
<feature type="region of interest" description="Disordered" evidence="1">
    <location>
        <begin position="25"/>
        <end position="76"/>
    </location>
</feature>